<evidence type="ECO:0000256" key="4">
    <source>
        <dbReference type="ARBA" id="ARBA00022806"/>
    </source>
</evidence>
<name>A0ABN9LG77_9NEOB</name>
<sequence>MSLVQHWPQWAFLSIAGAQAAITAHCRPVQSSEIVTLLCPEQDSALPGRGLKVVSFLHTVLLNDQLDFSTALVVCPLNTVLNWTNEFEKWQDGLNDDEALEVCELATIKRPQERGYMLQRWHDNGGVLIIGYEMYRNLTQGRNVKSKKLKELYQKTLVDPGNINFDPRAGQRAMSRMVSYEEECIVEQVQ</sequence>
<dbReference type="InterPro" id="IPR000330">
    <property type="entry name" value="SNF2_N"/>
</dbReference>
<keyword evidence="11" id="KW-1185">Reference proteome</keyword>
<feature type="domain" description="SNF2 N-terminal" evidence="9">
    <location>
        <begin position="48"/>
        <end position="142"/>
    </location>
</feature>
<evidence type="ECO:0000313" key="11">
    <source>
        <dbReference type="Proteomes" id="UP001176940"/>
    </source>
</evidence>
<dbReference type="SUPFAM" id="SSF52540">
    <property type="entry name" value="P-loop containing nucleoside triphosphate hydrolases"/>
    <property type="match status" value="1"/>
</dbReference>
<evidence type="ECO:0000256" key="7">
    <source>
        <dbReference type="ARBA" id="ARBA00023242"/>
    </source>
</evidence>
<protein>
    <recommendedName>
        <fullName evidence="9">SNF2 N-terminal domain-containing protein</fullName>
    </recommendedName>
</protein>
<accession>A0ABN9LG77</accession>
<feature type="signal peptide" evidence="8">
    <location>
        <begin position="1"/>
        <end position="20"/>
    </location>
</feature>
<dbReference type="PANTHER" id="PTHR45797">
    <property type="entry name" value="RAD54-LIKE"/>
    <property type="match status" value="1"/>
</dbReference>
<comment type="similarity">
    <text evidence="2">Belongs to the SNF2/RAD54 helicase family.</text>
</comment>
<keyword evidence="4" id="KW-0347">Helicase</keyword>
<dbReference type="Gene3D" id="3.40.50.10810">
    <property type="entry name" value="Tandem AAA-ATPase domain"/>
    <property type="match status" value="1"/>
</dbReference>
<evidence type="ECO:0000256" key="5">
    <source>
        <dbReference type="ARBA" id="ARBA00022840"/>
    </source>
</evidence>
<dbReference type="InterPro" id="IPR038718">
    <property type="entry name" value="SNF2-like_sf"/>
</dbReference>
<dbReference type="Proteomes" id="UP001176940">
    <property type="component" value="Unassembled WGS sequence"/>
</dbReference>
<evidence type="ECO:0000256" key="6">
    <source>
        <dbReference type="ARBA" id="ARBA00023125"/>
    </source>
</evidence>
<gene>
    <name evidence="10" type="ORF">RIMI_LOCUS8928398</name>
</gene>
<dbReference type="Pfam" id="PF00176">
    <property type="entry name" value="SNF2-rel_dom"/>
    <property type="match status" value="1"/>
</dbReference>
<evidence type="ECO:0000259" key="9">
    <source>
        <dbReference type="Pfam" id="PF00176"/>
    </source>
</evidence>
<keyword evidence="6" id="KW-0238">DNA-binding</keyword>
<reference evidence="10" key="1">
    <citation type="submission" date="2023-07" db="EMBL/GenBank/DDBJ databases">
        <authorList>
            <person name="Stuckert A."/>
        </authorList>
    </citation>
    <scope>NUCLEOTIDE SEQUENCE</scope>
</reference>
<comment type="subcellular location">
    <subcellularLocation>
        <location evidence="1">Nucleus</location>
    </subcellularLocation>
</comment>
<organism evidence="10 11">
    <name type="scientific">Ranitomeya imitator</name>
    <name type="common">mimic poison frog</name>
    <dbReference type="NCBI Taxonomy" id="111125"/>
    <lineage>
        <taxon>Eukaryota</taxon>
        <taxon>Metazoa</taxon>
        <taxon>Chordata</taxon>
        <taxon>Craniata</taxon>
        <taxon>Vertebrata</taxon>
        <taxon>Euteleostomi</taxon>
        <taxon>Amphibia</taxon>
        <taxon>Batrachia</taxon>
        <taxon>Anura</taxon>
        <taxon>Neobatrachia</taxon>
        <taxon>Hyloidea</taxon>
        <taxon>Dendrobatidae</taxon>
        <taxon>Dendrobatinae</taxon>
        <taxon>Ranitomeya</taxon>
    </lineage>
</organism>
<evidence type="ECO:0000256" key="8">
    <source>
        <dbReference type="SAM" id="SignalP"/>
    </source>
</evidence>
<dbReference type="EMBL" id="CAUEEQ010018095">
    <property type="protein sequence ID" value="CAJ0940778.1"/>
    <property type="molecule type" value="Genomic_DNA"/>
</dbReference>
<comment type="caution">
    <text evidence="10">The sequence shown here is derived from an EMBL/GenBank/DDBJ whole genome shotgun (WGS) entry which is preliminary data.</text>
</comment>
<keyword evidence="5" id="KW-0067">ATP-binding</keyword>
<keyword evidence="4" id="KW-0378">Hydrolase</keyword>
<dbReference type="PANTHER" id="PTHR45797:SF3">
    <property type="entry name" value="TRANSCRIPTIONAL REGULATOR ATRX HOMOLOG"/>
    <property type="match status" value="1"/>
</dbReference>
<keyword evidence="8" id="KW-0732">Signal</keyword>
<evidence type="ECO:0000313" key="10">
    <source>
        <dbReference type="EMBL" id="CAJ0940778.1"/>
    </source>
</evidence>
<keyword evidence="3" id="KW-0547">Nucleotide-binding</keyword>
<feature type="chain" id="PRO_5047120625" description="SNF2 N-terminal domain-containing protein" evidence="8">
    <location>
        <begin position="21"/>
        <end position="190"/>
    </location>
</feature>
<evidence type="ECO:0000256" key="1">
    <source>
        <dbReference type="ARBA" id="ARBA00004123"/>
    </source>
</evidence>
<evidence type="ECO:0000256" key="3">
    <source>
        <dbReference type="ARBA" id="ARBA00022741"/>
    </source>
</evidence>
<proteinExistence type="inferred from homology"/>
<evidence type="ECO:0000256" key="2">
    <source>
        <dbReference type="ARBA" id="ARBA00007025"/>
    </source>
</evidence>
<dbReference type="InterPro" id="IPR027417">
    <property type="entry name" value="P-loop_NTPase"/>
</dbReference>
<keyword evidence="7" id="KW-0539">Nucleus</keyword>
<dbReference type="InterPro" id="IPR044574">
    <property type="entry name" value="ARIP4-like"/>
</dbReference>